<reference evidence="2 3" key="1">
    <citation type="submission" date="2019-09" db="EMBL/GenBank/DDBJ databases">
        <title>Whole genome sequencing of Microbacterium maritypicum.</title>
        <authorList>
            <person name="Lenchi N."/>
        </authorList>
    </citation>
    <scope>NUCLEOTIDE SEQUENCE [LARGE SCALE GENOMIC DNA]</scope>
    <source>
        <strain evidence="2 3">DSM 12512</strain>
    </source>
</reference>
<dbReference type="AlphaFoldDB" id="A0AAD3ZYE9"/>
<evidence type="ECO:0000313" key="3">
    <source>
        <dbReference type="Proteomes" id="UP000436027"/>
    </source>
</evidence>
<dbReference type="Proteomes" id="UP000436027">
    <property type="component" value="Unassembled WGS sequence"/>
</dbReference>
<gene>
    <name evidence="2" type="ORF">F6W70_13555</name>
</gene>
<accession>A0AAD3ZYE9</accession>
<name>A0AAD3ZYE9_MICMQ</name>
<evidence type="ECO:0008006" key="4">
    <source>
        <dbReference type="Google" id="ProtNLM"/>
    </source>
</evidence>
<organism evidence="2 3">
    <name type="scientific">Microbacterium maritypicum</name>
    <name type="common">Microbacterium liquefaciens</name>
    <dbReference type="NCBI Taxonomy" id="33918"/>
    <lineage>
        <taxon>Bacteria</taxon>
        <taxon>Bacillati</taxon>
        <taxon>Actinomycetota</taxon>
        <taxon>Actinomycetes</taxon>
        <taxon>Micrococcales</taxon>
        <taxon>Microbacteriaceae</taxon>
        <taxon>Microbacterium</taxon>
    </lineage>
</organism>
<sequence>MKLSTKKRLAKFAAATAVSAALIVTPSVAAMADATATYTTGGQARATAYWNASSDTMSSTDRYNDGWGSRTAYNLRGNTSNQYVDNIKGAGTTESRTLWVLPGWEFRVQACSINNGTQLGCGSWSGFSGV</sequence>
<feature type="chain" id="PRO_5042045842" description="Secreted protein" evidence="1">
    <location>
        <begin position="30"/>
        <end position="130"/>
    </location>
</feature>
<protein>
    <recommendedName>
        <fullName evidence="4">Secreted protein</fullName>
    </recommendedName>
</protein>
<evidence type="ECO:0000256" key="1">
    <source>
        <dbReference type="SAM" id="SignalP"/>
    </source>
</evidence>
<feature type="signal peptide" evidence="1">
    <location>
        <begin position="1"/>
        <end position="29"/>
    </location>
</feature>
<keyword evidence="1" id="KW-0732">Signal</keyword>
<evidence type="ECO:0000313" key="2">
    <source>
        <dbReference type="EMBL" id="KAB1883621.1"/>
    </source>
</evidence>
<proteinExistence type="predicted"/>
<dbReference type="EMBL" id="WAAQ01000002">
    <property type="protein sequence ID" value="KAB1883621.1"/>
    <property type="molecule type" value="Genomic_DNA"/>
</dbReference>
<comment type="caution">
    <text evidence="2">The sequence shown here is derived from an EMBL/GenBank/DDBJ whole genome shotgun (WGS) entry which is preliminary data.</text>
</comment>
<dbReference type="RefSeq" id="WP_055870130.1">
    <property type="nucleotide sequence ID" value="NZ_BAAAIN010000001.1"/>
</dbReference>